<dbReference type="PROSITE" id="PS50097">
    <property type="entry name" value="BTB"/>
    <property type="match status" value="1"/>
</dbReference>
<proteinExistence type="predicted"/>
<protein>
    <recommendedName>
        <fullName evidence="1">BTB domain-containing protein</fullName>
    </recommendedName>
</protein>
<dbReference type="InParanoid" id="A0A136IYE7"/>
<dbReference type="SUPFAM" id="SSF54695">
    <property type="entry name" value="POZ domain"/>
    <property type="match status" value="1"/>
</dbReference>
<dbReference type="InterPro" id="IPR000210">
    <property type="entry name" value="BTB/POZ_dom"/>
</dbReference>
<dbReference type="STRING" id="196109.A0A136IYE7"/>
<dbReference type="Proteomes" id="UP000070501">
    <property type="component" value="Unassembled WGS sequence"/>
</dbReference>
<organism evidence="2 3">
    <name type="scientific">Microdochium bolleyi</name>
    <dbReference type="NCBI Taxonomy" id="196109"/>
    <lineage>
        <taxon>Eukaryota</taxon>
        <taxon>Fungi</taxon>
        <taxon>Dikarya</taxon>
        <taxon>Ascomycota</taxon>
        <taxon>Pezizomycotina</taxon>
        <taxon>Sordariomycetes</taxon>
        <taxon>Xylariomycetidae</taxon>
        <taxon>Xylariales</taxon>
        <taxon>Microdochiaceae</taxon>
        <taxon>Microdochium</taxon>
    </lineage>
</organism>
<gene>
    <name evidence="2" type="ORF">Micbo1qcDRAFT_206205</name>
</gene>
<evidence type="ECO:0000313" key="3">
    <source>
        <dbReference type="Proteomes" id="UP000070501"/>
    </source>
</evidence>
<dbReference type="EMBL" id="KQ964254">
    <property type="protein sequence ID" value="KXJ89942.1"/>
    <property type="molecule type" value="Genomic_DNA"/>
</dbReference>
<name>A0A136IYE7_9PEZI</name>
<sequence>MADTMECDSMQEIANTFPGLESPPTEVQAIDLRGDLLLHVDSERFRVCSRALARGSPVFDTMLFGSFAEANPGPGAWIVRLPEDEPRGMRHLLNIMHSSFSKLDPRIDQSSSTATQLYELMILADKYDCIRLFRPWVQVWIEDLDNTLDDEENELLRTALIYHQLGCSSNYEMIRTQLVVDFAPVERTPSNMTQQEVEARTAAKAADRPYILPPGIADTLQDLRVQLVWSILRTIQATIDRFFARDANAWEHRGFCHVWSRSATRFTNNRLDCESRMLGRLLRILASQKLWPLPTAETCTWTCGELYFVMKLLMRQLHEEKIGGISHLACVPVFDMDAALPWEWRVRYRPGHSEDYSYKSSLDELAFMARQARLLEV</sequence>
<feature type="domain" description="BTB" evidence="1">
    <location>
        <begin position="34"/>
        <end position="105"/>
    </location>
</feature>
<reference evidence="3" key="1">
    <citation type="submission" date="2016-02" db="EMBL/GenBank/DDBJ databases">
        <title>Draft genome sequence of Microdochium bolleyi, a fungal endophyte of beachgrass.</title>
        <authorList>
            <consortium name="DOE Joint Genome Institute"/>
            <person name="David A.S."/>
            <person name="May G."/>
            <person name="Haridas S."/>
            <person name="Lim J."/>
            <person name="Wang M."/>
            <person name="Labutti K."/>
            <person name="Lipzen A."/>
            <person name="Barry K."/>
            <person name="Grigoriev I.V."/>
        </authorList>
    </citation>
    <scope>NUCLEOTIDE SEQUENCE [LARGE SCALE GENOMIC DNA]</scope>
    <source>
        <strain evidence="3">J235TASD1</strain>
    </source>
</reference>
<dbReference type="Pfam" id="PF00651">
    <property type="entry name" value="BTB"/>
    <property type="match status" value="1"/>
</dbReference>
<dbReference type="Gene3D" id="3.30.710.10">
    <property type="entry name" value="Potassium Channel Kv1.1, Chain A"/>
    <property type="match status" value="1"/>
</dbReference>
<dbReference type="InterPro" id="IPR011333">
    <property type="entry name" value="SKP1/BTB/POZ_sf"/>
</dbReference>
<keyword evidence="3" id="KW-1185">Reference proteome</keyword>
<accession>A0A136IYE7</accession>
<dbReference type="OrthoDB" id="5275938at2759"/>
<evidence type="ECO:0000313" key="2">
    <source>
        <dbReference type="EMBL" id="KXJ89942.1"/>
    </source>
</evidence>
<dbReference type="SMART" id="SM00225">
    <property type="entry name" value="BTB"/>
    <property type="match status" value="1"/>
</dbReference>
<evidence type="ECO:0000259" key="1">
    <source>
        <dbReference type="PROSITE" id="PS50097"/>
    </source>
</evidence>
<dbReference type="AlphaFoldDB" id="A0A136IYE7"/>
<dbReference type="CDD" id="cd18186">
    <property type="entry name" value="BTB_POZ_ZBTB_KLHL-like"/>
    <property type="match status" value="1"/>
</dbReference>